<dbReference type="InterPro" id="IPR001940">
    <property type="entry name" value="Peptidase_S1C"/>
</dbReference>
<dbReference type="EMBL" id="JANBVO010000022">
    <property type="protein sequence ID" value="KAJ9142507.1"/>
    <property type="molecule type" value="Genomic_DNA"/>
</dbReference>
<evidence type="ECO:0000313" key="9">
    <source>
        <dbReference type="Proteomes" id="UP001174694"/>
    </source>
</evidence>
<dbReference type="CDD" id="cd06719">
    <property type="entry name" value="PDZ2-4_Nma111p-like"/>
    <property type="match status" value="1"/>
</dbReference>
<sequence>MSDPGASSDSDPGKPLILNHVLNEVKAMKPLSLSESEPEIWQRTVANVIRSVVSIRFSHPCSFDTGLSLTSEATGFVVDAERGYILTNRHVVGPGPFWGSAIFHNQEEVDAYPVYRDPVHDFGILRFDPRAVKYMDVTSLILRPDLAKVGVEIRVIGNDAGEKLSILSGFISRLDRNAPKYKGYRDYNTCYYQANAAASGGSSGSPVVNIDGHAIALQAGGRSDGASTDYFLPLDRPLRALQLIQQGKRVSRGDIQCKFLLNPFDECRRLGLSAHWEQLIRATFPEENNMLVAATALPEGPSDQKISEGDILIKVNGELLTQFVRLDGILDANIGKSVRFLLQRGGTDVEVDIQVGDLDNITPDRFVAVAGASFHNLSYQLAQRFAIACRGVHVSEDGTLDFPKRSGLVIQTVDHKPTPDLDAFVEVVRAIPDKARIAVCYRDLSDLHTLMTAVVPINRHWSSKMKMITRNDVTGVWDFATISEALPPTPPQLAKATFSELKHIPHRAVAEIVRSFVRVSCTMPFLLDGCLGREDSGMGLVIDAGKGLVLVSREVVPHWLCDISITIADSICVDGKVVFLHPSHFYAIVQYDPAFVDAPVATASLSAEAISQGTSTMLVGYTDDNSMVYASTVVTETAPIAVPLEDTPRPRPLNVEAISVDTTLGKQCESGVLMTAEGTVQGVWLEYEAKNKFYEFGLATAALLPVVTQLRQGVVPKVRVLPAEFEAITMFKARVLGVSDEWIEKTETTASHHQLLMVKRAFGRGPDALVEGDVLVTLNGKIITKPAELDVTHWHDTLDAVVFRGGEELSLRPETIAGEDMETDHVVRLCGSTLQCPHAGVRQKIKDLPSEVYVNSRSYGAPSYQYGLDVTNFITHVNDIPTPSLDALLSVVAEVPDNTYFRIKGVSIDRIPYVITIKKNERYYPTVEWLRDPTKPYGWRRRTYEDGCVIEGEGTYGL</sequence>
<protein>
    <recommendedName>
        <fullName evidence="3">Pro-apoptotic serine protease NMA111</fullName>
    </recommendedName>
    <alternativeName>
        <fullName evidence="4">Pro-apoptotic serine protease nma111</fullName>
    </alternativeName>
</protein>
<comment type="similarity">
    <text evidence="2">Belongs to the peptidase S1C family.</text>
</comment>
<evidence type="ECO:0000259" key="7">
    <source>
        <dbReference type="Pfam" id="PF12812"/>
    </source>
</evidence>
<comment type="caution">
    <text evidence="8">The sequence shown here is derived from an EMBL/GenBank/DDBJ whole genome shotgun (WGS) entry which is preliminary data.</text>
</comment>
<organism evidence="8 9">
    <name type="scientific">Pleurostoma richardsiae</name>
    <dbReference type="NCBI Taxonomy" id="41990"/>
    <lineage>
        <taxon>Eukaryota</taxon>
        <taxon>Fungi</taxon>
        <taxon>Dikarya</taxon>
        <taxon>Ascomycota</taxon>
        <taxon>Pezizomycotina</taxon>
        <taxon>Sordariomycetes</taxon>
        <taxon>Sordariomycetidae</taxon>
        <taxon>Calosphaeriales</taxon>
        <taxon>Pleurostomataceae</taxon>
        <taxon>Pleurostoma</taxon>
    </lineage>
</organism>
<evidence type="ECO:0000256" key="2">
    <source>
        <dbReference type="ARBA" id="ARBA00010541"/>
    </source>
</evidence>
<dbReference type="GO" id="GO:0004252">
    <property type="term" value="F:serine-type endopeptidase activity"/>
    <property type="evidence" value="ECO:0007669"/>
    <property type="project" value="InterPro"/>
</dbReference>
<name>A0AA38R8Z4_9PEZI</name>
<dbReference type="AlphaFoldDB" id="A0AA38R8Z4"/>
<dbReference type="CDD" id="cd06786">
    <property type="entry name" value="cpPDZ1_ScNma111-like"/>
    <property type="match status" value="1"/>
</dbReference>
<dbReference type="PANTHER" id="PTHR46366:SF8">
    <property type="entry name" value="PRO-APOPTOTIC SERINE PROTEASE NMA111"/>
    <property type="match status" value="1"/>
</dbReference>
<dbReference type="PRINTS" id="PR00834">
    <property type="entry name" value="PROTEASES2C"/>
</dbReference>
<evidence type="ECO:0000313" key="8">
    <source>
        <dbReference type="EMBL" id="KAJ9142507.1"/>
    </source>
</evidence>
<evidence type="ECO:0000256" key="4">
    <source>
        <dbReference type="ARBA" id="ARBA00021524"/>
    </source>
</evidence>
<dbReference type="Pfam" id="PF13365">
    <property type="entry name" value="Trypsin_2"/>
    <property type="match status" value="1"/>
</dbReference>
<dbReference type="GO" id="GO:0006915">
    <property type="term" value="P:apoptotic process"/>
    <property type="evidence" value="ECO:0007669"/>
    <property type="project" value="UniProtKB-KW"/>
</dbReference>
<keyword evidence="8" id="KW-0378">Hydrolase</keyword>
<gene>
    <name evidence="8" type="ORF">NKR23_g7234</name>
</gene>
<dbReference type="PANTHER" id="PTHR46366">
    <property type="entry name" value="PRO-APOPTOTIC SERINE PROTEASE NMA111"/>
    <property type="match status" value="1"/>
</dbReference>
<evidence type="ECO:0000256" key="5">
    <source>
        <dbReference type="ARBA" id="ARBA00022703"/>
    </source>
</evidence>
<proteinExistence type="inferred from homology"/>
<dbReference type="InterPro" id="IPR025926">
    <property type="entry name" value="PDZ-like_dom"/>
</dbReference>
<accession>A0AA38R8Z4</accession>
<dbReference type="Gene3D" id="2.40.10.120">
    <property type="match status" value="1"/>
</dbReference>
<keyword evidence="8" id="KW-0645">Protease</keyword>
<evidence type="ECO:0000256" key="1">
    <source>
        <dbReference type="ARBA" id="ARBA00002558"/>
    </source>
</evidence>
<evidence type="ECO:0000256" key="3">
    <source>
        <dbReference type="ARBA" id="ARBA00020338"/>
    </source>
</evidence>
<comment type="function">
    <text evidence="1">Nuclear serine protease which mediates apoptosis.</text>
</comment>
<dbReference type="Gene3D" id="2.30.42.10">
    <property type="match status" value="1"/>
</dbReference>
<feature type="domain" description="PDZ-like" evidence="7">
    <location>
        <begin position="360"/>
        <end position="434"/>
    </location>
</feature>
<keyword evidence="5" id="KW-0053">Apoptosis</keyword>
<reference evidence="8" key="1">
    <citation type="submission" date="2022-07" db="EMBL/GenBank/DDBJ databases">
        <title>Fungi with potential for degradation of polypropylene.</title>
        <authorList>
            <person name="Gostincar C."/>
        </authorList>
    </citation>
    <scope>NUCLEOTIDE SEQUENCE</scope>
    <source>
        <strain evidence="8">EXF-13308</strain>
    </source>
</reference>
<dbReference type="GO" id="GO:0006508">
    <property type="term" value="P:proteolysis"/>
    <property type="evidence" value="ECO:0007669"/>
    <property type="project" value="UniProtKB-KW"/>
</dbReference>
<keyword evidence="6" id="KW-0677">Repeat</keyword>
<dbReference type="SUPFAM" id="SSF50494">
    <property type="entry name" value="Trypsin-like serine proteases"/>
    <property type="match status" value="2"/>
</dbReference>
<dbReference type="InterPro" id="IPR009003">
    <property type="entry name" value="Peptidase_S1_PA"/>
</dbReference>
<dbReference type="Pfam" id="PF12812">
    <property type="entry name" value="PDZ_1"/>
    <property type="match status" value="2"/>
</dbReference>
<dbReference type="SUPFAM" id="SSF50156">
    <property type="entry name" value="PDZ domain-like"/>
    <property type="match status" value="1"/>
</dbReference>
<feature type="domain" description="PDZ-like" evidence="7">
    <location>
        <begin position="821"/>
        <end position="898"/>
    </location>
</feature>
<dbReference type="InterPro" id="IPR036034">
    <property type="entry name" value="PDZ_sf"/>
</dbReference>
<dbReference type="Proteomes" id="UP001174694">
    <property type="component" value="Unassembled WGS sequence"/>
</dbReference>
<evidence type="ECO:0000256" key="6">
    <source>
        <dbReference type="ARBA" id="ARBA00022737"/>
    </source>
</evidence>
<keyword evidence="9" id="KW-1185">Reference proteome</keyword>